<sequence>MPPISAAPGAGAAAGRVEAMAPRLLILGAGLGLVPRIRAARAAGFHCIVADDLPVPHGFAVADATLRARPDDVAAL</sequence>
<feature type="non-terminal residue" evidence="1">
    <location>
        <position position="76"/>
    </location>
</feature>
<proteinExistence type="predicted"/>
<evidence type="ECO:0000313" key="2">
    <source>
        <dbReference type="Proteomes" id="UP000005324"/>
    </source>
</evidence>
<protein>
    <submittedName>
        <fullName evidence="1">Uncharacterized protein</fullName>
    </submittedName>
</protein>
<dbReference type="AlphaFoldDB" id="D5RG69"/>
<dbReference type="EMBL" id="ADVL01000019">
    <property type="protein sequence ID" value="EFH13702.1"/>
    <property type="molecule type" value="Genomic_DNA"/>
</dbReference>
<accession>D5RG69</accession>
<evidence type="ECO:0000313" key="1">
    <source>
        <dbReference type="EMBL" id="EFH13702.1"/>
    </source>
</evidence>
<gene>
    <name evidence="1" type="ORF">HMPREF0731_0078</name>
</gene>
<comment type="caution">
    <text evidence="1">The sequence shown here is derived from an EMBL/GenBank/DDBJ whole genome shotgun (WGS) entry which is preliminary data.</text>
</comment>
<keyword evidence="2" id="KW-1185">Reference proteome</keyword>
<dbReference type="Proteomes" id="UP000005324">
    <property type="component" value="Unassembled WGS sequence"/>
</dbReference>
<dbReference type="Gene3D" id="3.40.50.20">
    <property type="match status" value="1"/>
</dbReference>
<name>D5RG69_9PROT</name>
<dbReference type="HOGENOM" id="CLU_2660574_0_0_5"/>
<reference evidence="1 2" key="1">
    <citation type="submission" date="2010-04" db="EMBL/GenBank/DDBJ databases">
        <authorList>
            <person name="Qin X."/>
            <person name="Bachman B."/>
            <person name="Battles P."/>
            <person name="Bell A."/>
            <person name="Bess C."/>
            <person name="Bickham C."/>
            <person name="Chaboub L."/>
            <person name="Chen D."/>
            <person name="Coyle M."/>
            <person name="Deiros D.R."/>
            <person name="Dinh H."/>
            <person name="Forbes L."/>
            <person name="Fowler G."/>
            <person name="Francisco L."/>
            <person name="Fu Q."/>
            <person name="Gubbala S."/>
            <person name="Hale W."/>
            <person name="Han Y."/>
            <person name="Hemphill L."/>
            <person name="Highlander S.K."/>
            <person name="Hirani K."/>
            <person name="Hogues M."/>
            <person name="Jackson L."/>
            <person name="Jakkamsetti A."/>
            <person name="Javaid M."/>
            <person name="Jiang H."/>
            <person name="Korchina V."/>
            <person name="Kovar C."/>
            <person name="Lara F."/>
            <person name="Lee S."/>
            <person name="Mata R."/>
            <person name="Mathew T."/>
            <person name="Moen C."/>
            <person name="Morales K."/>
            <person name="Munidasa M."/>
            <person name="Nazareth L."/>
            <person name="Ngo R."/>
            <person name="Nguyen L."/>
            <person name="Okwuonu G."/>
            <person name="Ongeri F."/>
            <person name="Patil S."/>
            <person name="Petrosino J."/>
            <person name="Pham C."/>
            <person name="Pham P."/>
            <person name="Pu L.-L."/>
            <person name="Puazo M."/>
            <person name="Raj R."/>
            <person name="Reid J."/>
            <person name="Rouhana J."/>
            <person name="Saada N."/>
            <person name="Shang Y."/>
            <person name="Simmons D."/>
            <person name="Thornton R."/>
            <person name="Warren J."/>
            <person name="Weissenberger G."/>
            <person name="Zhang J."/>
            <person name="Zhang L."/>
            <person name="Zhou C."/>
            <person name="Zhu D."/>
            <person name="Muzny D."/>
            <person name="Worley K."/>
            <person name="Gibbs R."/>
        </authorList>
    </citation>
    <scope>NUCLEOTIDE SEQUENCE [LARGE SCALE GENOMIC DNA]</scope>
    <source>
        <strain evidence="1 2">ATCC 49957</strain>
    </source>
</reference>
<organism evidence="1 2">
    <name type="scientific">Pseudoroseomonas cervicalis ATCC 49957</name>
    <dbReference type="NCBI Taxonomy" id="525371"/>
    <lineage>
        <taxon>Bacteria</taxon>
        <taxon>Pseudomonadati</taxon>
        <taxon>Pseudomonadota</taxon>
        <taxon>Alphaproteobacteria</taxon>
        <taxon>Acetobacterales</taxon>
        <taxon>Roseomonadaceae</taxon>
        <taxon>Roseomonas</taxon>
    </lineage>
</organism>